<dbReference type="STRING" id="305900.GV64_01585"/>
<protein>
    <recommendedName>
        <fullName evidence="5">6-phosphogluconolactonase</fullName>
    </recommendedName>
</protein>
<dbReference type="InterPro" id="IPR050282">
    <property type="entry name" value="Cycloisomerase_2"/>
</dbReference>
<dbReference type="PANTHER" id="PTHR30344">
    <property type="entry name" value="6-PHOSPHOGLUCONOLACTONASE-RELATED"/>
    <property type="match status" value="1"/>
</dbReference>
<keyword evidence="2" id="KW-0313">Glucose metabolism</keyword>
<dbReference type="EMBL" id="JOJP01000001">
    <property type="protein sequence ID" value="KEI69606.1"/>
    <property type="molecule type" value="Genomic_DNA"/>
</dbReference>
<dbReference type="Pfam" id="PF10282">
    <property type="entry name" value="Lactonase"/>
    <property type="match status" value="1"/>
</dbReference>
<gene>
    <name evidence="3" type="ORF">GV64_01585</name>
</gene>
<dbReference type="PANTHER" id="PTHR30344:SF1">
    <property type="entry name" value="6-PHOSPHOGLUCONOLACTONASE"/>
    <property type="match status" value="1"/>
</dbReference>
<dbReference type="GO" id="GO:0006006">
    <property type="term" value="P:glucose metabolic process"/>
    <property type="evidence" value="ECO:0007669"/>
    <property type="project" value="UniProtKB-KW"/>
</dbReference>
<keyword evidence="2" id="KW-0119">Carbohydrate metabolism</keyword>
<dbReference type="SUPFAM" id="SSF51004">
    <property type="entry name" value="C-terminal (heme d1) domain of cytochrome cd1-nitrite reductase"/>
    <property type="match status" value="1"/>
</dbReference>
<dbReference type="Gene3D" id="2.130.10.10">
    <property type="entry name" value="YVTN repeat-like/Quinoprotein amine dehydrogenase"/>
    <property type="match status" value="1"/>
</dbReference>
<evidence type="ECO:0000256" key="1">
    <source>
        <dbReference type="ARBA" id="ARBA00005564"/>
    </source>
</evidence>
<evidence type="ECO:0000313" key="3">
    <source>
        <dbReference type="EMBL" id="KEI69606.1"/>
    </source>
</evidence>
<reference evidence="3 4" key="1">
    <citation type="submission" date="2014-06" db="EMBL/GenBank/DDBJ databases">
        <title>Whole Genome Sequences of Three Symbiotic Endozoicomonas Bacteria.</title>
        <authorList>
            <person name="Neave M.J."/>
            <person name="Apprill A."/>
            <person name="Voolstra C.R."/>
        </authorList>
    </citation>
    <scope>NUCLEOTIDE SEQUENCE [LARGE SCALE GENOMIC DNA]</scope>
    <source>
        <strain evidence="3 4">DSM 22380</strain>
    </source>
</reference>
<dbReference type="Proteomes" id="UP000027997">
    <property type="component" value="Unassembled WGS sequence"/>
</dbReference>
<keyword evidence="4" id="KW-1185">Reference proteome</keyword>
<dbReference type="InterPro" id="IPR015943">
    <property type="entry name" value="WD40/YVTN_repeat-like_dom_sf"/>
</dbReference>
<evidence type="ECO:0008006" key="5">
    <source>
        <dbReference type="Google" id="ProtNLM"/>
    </source>
</evidence>
<name>A0A081K630_9GAMM</name>
<evidence type="ECO:0000313" key="4">
    <source>
        <dbReference type="Proteomes" id="UP000027997"/>
    </source>
</evidence>
<proteinExistence type="inferred from homology"/>
<dbReference type="eggNOG" id="COG2706">
    <property type="taxonomic scope" value="Bacteria"/>
</dbReference>
<dbReference type="AlphaFoldDB" id="A0A081K630"/>
<dbReference type="RefSeq" id="WP_020581957.1">
    <property type="nucleotide sequence ID" value="NZ_JOJP01000001.1"/>
</dbReference>
<dbReference type="InterPro" id="IPR011048">
    <property type="entry name" value="Haem_d1_sf"/>
</dbReference>
<comment type="similarity">
    <text evidence="1">Belongs to the cycloisomerase 2 family.</text>
</comment>
<comment type="caution">
    <text evidence="3">The sequence shown here is derived from an EMBL/GenBank/DDBJ whole genome shotgun (WGS) entry which is preliminary data.</text>
</comment>
<organism evidence="3 4">
    <name type="scientific">Endozoicomonas elysicola</name>
    <dbReference type="NCBI Taxonomy" id="305900"/>
    <lineage>
        <taxon>Bacteria</taxon>
        <taxon>Pseudomonadati</taxon>
        <taxon>Pseudomonadota</taxon>
        <taxon>Gammaproteobacteria</taxon>
        <taxon>Oceanospirillales</taxon>
        <taxon>Endozoicomonadaceae</taxon>
        <taxon>Endozoicomonas</taxon>
    </lineage>
</organism>
<sequence>MSQLAIKIGCYTDQPSPSSGLQSMTMDLKTGAFSNLTTDLKITNPSFALFMDKGVYCISEASSDQDPKLVFIVSDICEKSIGLSEIPIFGGHPCHVAMSDDGGMVATSQYTGGSVDIFELYRDGSIKKQLKTIQLSGNSVHPVRQVTAHAHQATFLRLSCELVVVDLGSDKVLFFNYNKEHCFSDDPLHELNLPEGSGPRHLVFNQSETVAYIVCELSAKIIVIEKESGVWSITQEVFVLPNENGELPAAIKLSPDQRFLYVSYRTQAQIGCFKVDESSNSIQFLFSVSSEGDFPRDFSITACGKWLIAANQYTNNIVSFSRDPETGSLIYTGYQCRVGAPTCIGLRE</sequence>
<evidence type="ECO:0000256" key="2">
    <source>
        <dbReference type="ARBA" id="ARBA00022526"/>
    </source>
</evidence>
<dbReference type="GO" id="GO:0017057">
    <property type="term" value="F:6-phosphogluconolactonase activity"/>
    <property type="evidence" value="ECO:0007669"/>
    <property type="project" value="TreeGrafter"/>
</dbReference>
<accession>A0A081K630</accession>
<dbReference type="InterPro" id="IPR019405">
    <property type="entry name" value="Lactonase_7-beta_prop"/>
</dbReference>